<accession>A0A1D3D0Q1</accession>
<comment type="caution">
    <text evidence="1">The sequence shown here is derived from an EMBL/GenBank/DDBJ whole genome shotgun (WGS) entry which is preliminary data.</text>
</comment>
<dbReference type="AlphaFoldDB" id="A0A1D3D0Q1"/>
<dbReference type="VEuPathDB" id="ToxoDB:cyc_04273"/>
<sequence length="387" mass="41655">MAFPASWGTPPRAFASIQVTSQGEALPVRPKPGVKPPKRLLDSQAANLHDACFGEDPSAAEVEVQAGNYEGGFAVWECTWDLLGFLQPAAKGHSLSCLSRQIDLQIRGGHVLDLGTALSCPVLEEATRWNILKNITSKELPHSAPLHVPPATTAKTASVASHHSLHLLVHQKNPSSHAGGCRDAEKEAGMKGGVAAVPPREDHSSSADAKSNGALHSFQLLDGRALCLAANWTSFPQIYCSCQQAETNAGTRQEGHTGKEERPCEETRTYRGEGARGISFDVVLCSEGVYREEAFEPLAHTLLRALDPNGIALVASKSNLAKRGRCRRATTQLLERQYSARAEPGAPPQQTLQENPFFFYLNTTARNAPFAPAGPPTGNCYSCYAWV</sequence>
<dbReference type="Proteomes" id="UP000095192">
    <property type="component" value="Unassembled WGS sequence"/>
</dbReference>
<organism evidence="1 2">
    <name type="scientific">Cyclospora cayetanensis</name>
    <dbReference type="NCBI Taxonomy" id="88456"/>
    <lineage>
        <taxon>Eukaryota</taxon>
        <taxon>Sar</taxon>
        <taxon>Alveolata</taxon>
        <taxon>Apicomplexa</taxon>
        <taxon>Conoidasida</taxon>
        <taxon>Coccidia</taxon>
        <taxon>Eucoccidiorida</taxon>
        <taxon>Eimeriorina</taxon>
        <taxon>Eimeriidae</taxon>
        <taxon>Cyclospora</taxon>
    </lineage>
</organism>
<gene>
    <name evidence="1" type="ORF">cyc_04273</name>
</gene>
<dbReference type="VEuPathDB" id="ToxoDB:LOC34620824"/>
<dbReference type="EMBL" id="JROU02001237">
    <property type="protein sequence ID" value="OEH77040.1"/>
    <property type="molecule type" value="Genomic_DNA"/>
</dbReference>
<evidence type="ECO:0008006" key="3">
    <source>
        <dbReference type="Google" id="ProtNLM"/>
    </source>
</evidence>
<evidence type="ECO:0000313" key="1">
    <source>
        <dbReference type="EMBL" id="OEH77040.1"/>
    </source>
</evidence>
<proteinExistence type="predicted"/>
<name>A0A1D3D0Q1_9EIME</name>
<reference evidence="1 2" key="1">
    <citation type="journal article" date="2016" name="BMC Genomics">
        <title>Comparative genomics reveals Cyclospora cayetanensis possesses coccidia-like metabolism and invasion components but unique surface antigens.</title>
        <authorList>
            <person name="Liu S."/>
            <person name="Wang L."/>
            <person name="Zheng H."/>
            <person name="Xu Z."/>
            <person name="Roellig D.M."/>
            <person name="Li N."/>
            <person name="Frace M.A."/>
            <person name="Tang K."/>
            <person name="Arrowood M.J."/>
            <person name="Moss D.M."/>
            <person name="Zhang L."/>
            <person name="Feng Y."/>
            <person name="Xiao L."/>
        </authorList>
    </citation>
    <scope>NUCLEOTIDE SEQUENCE [LARGE SCALE GENOMIC DNA]</scope>
    <source>
        <strain evidence="1 2">CHN_HEN01</strain>
    </source>
</reference>
<dbReference type="InParanoid" id="A0A1D3D0Q1"/>
<keyword evidence="2" id="KW-1185">Reference proteome</keyword>
<dbReference type="Gene3D" id="3.40.50.150">
    <property type="entry name" value="Vaccinia Virus protein VP39"/>
    <property type="match status" value="1"/>
</dbReference>
<evidence type="ECO:0000313" key="2">
    <source>
        <dbReference type="Proteomes" id="UP000095192"/>
    </source>
</evidence>
<dbReference type="InterPro" id="IPR029063">
    <property type="entry name" value="SAM-dependent_MTases_sf"/>
</dbReference>
<protein>
    <recommendedName>
        <fullName evidence="3">Methyltransferase domain-containing protein</fullName>
    </recommendedName>
</protein>